<dbReference type="PROSITE" id="PS50893">
    <property type="entry name" value="ABC_TRANSPORTER_2"/>
    <property type="match status" value="2"/>
</dbReference>
<dbReference type="EMBL" id="JAODUO010000777">
    <property type="protein sequence ID" value="KAK2174753.1"/>
    <property type="molecule type" value="Genomic_DNA"/>
</dbReference>
<feature type="transmembrane region" description="Helical" evidence="5">
    <location>
        <begin position="624"/>
        <end position="643"/>
    </location>
</feature>
<reference evidence="7" key="1">
    <citation type="journal article" date="2023" name="Mol. Biol. Evol.">
        <title>Third-Generation Sequencing Reveals the Adaptive Role of the Epigenome in Three Deep-Sea Polychaetes.</title>
        <authorList>
            <person name="Perez M."/>
            <person name="Aroh O."/>
            <person name="Sun Y."/>
            <person name="Lan Y."/>
            <person name="Juniper S.K."/>
            <person name="Young C.R."/>
            <person name="Angers B."/>
            <person name="Qian P.Y."/>
        </authorList>
    </citation>
    <scope>NUCLEOTIDE SEQUENCE</scope>
    <source>
        <strain evidence="7">R07B-5</strain>
    </source>
</reference>
<feature type="transmembrane region" description="Helical" evidence="5">
    <location>
        <begin position="149"/>
        <end position="166"/>
    </location>
</feature>
<evidence type="ECO:0000256" key="4">
    <source>
        <dbReference type="ARBA" id="ARBA00023136"/>
    </source>
</evidence>
<feature type="transmembrane region" description="Helical" evidence="5">
    <location>
        <begin position="853"/>
        <end position="884"/>
    </location>
</feature>
<feature type="transmembrane region" description="Helical" evidence="5">
    <location>
        <begin position="922"/>
        <end position="943"/>
    </location>
</feature>
<name>A0AAD9KNE0_RIDPI</name>
<sequence>MVPCRNEKKLVASLFSTCRGVCTIVGGVLFHNMTSGHYTLPMNVKYTIRVVSNGEIGQTASMFADRLSTAPRRTKQVCGAQMLITIGIFVLIVGLPVRVAGRIHDEHLPLPRRTAGSIDMGLLIVFLLLYALATVTFTCALSACFHNVLLVGFAGVVISSCTYAMGKHLVDVYKTVPWSMKILSCLNSNVAMMFGVLLMELHEGKGGGVQWSTVNEPATVDDDFTFLHAIVMLCIDAVVYSVIAWYVGFVWPSEMVQPLPWNFPFRRLAGARVHPASIYEESELMDIRNDSLFEEEPVNKRAYAQIKNVEKVFGQGSGIVTAVKDITLNLYEGQITALYVLPTGFHRLTSGSIIVDGKNVQTDRGWIRSNIGLCPQYDTFYDNLTLVEHIEFVAKLRGCSKTWLRKEMPAVLTDFDMLRKKHQPMHLVGDSTKRQLSLLLALVGQRKSYHRHYGAPLPPPLRCATTNATTVRHYHRHYGAPNYRRRDGSPWSTRDTREISHVQSYDSSRELVDAVFQLLLLDEPTAGLDAASRQDVWNVLEKYSKTKATLLVTSRMDEAERHADYIAVIVNGRLQCYGTPTFLQKYIERLSTSIDIASSPARVHHHQWRGAFTKRLLYMRSRPLVTLVQVTVPLAFTLLVLYVTGRDRVHHSPPLVLSMSPFGGSIVATSTNDPPVGAVRRLSQLYTRQFDGSRDRVIHVKGSPSGRPRLEQYLMSEAKRDLTAYTYTHYVAAEFLNMTQGPAASMVDVMGFYNYKARHTAAICLNLVDNALLRYHVGSGYSIETTNHPLRAPDAKSHRVTQLLATSNYLQMSFTLAVVTGLALLMSSFVVAPIEERVSRAKQCQLVAGLRPLVYWGTMFLTDGAVYLAPCVAIVVTLLVWGAVHVGTELWQITVLFTLYGWTMLSFIYCLSFYFTDSCKAFAWLTFYNVGSGLISVVGVSLLRHESVQRAIHHLCMSTMPTYCLGRGLYITYGNIAKRMVCEWGFDNTICATGEIHPCCPGTLRHLCTLLMLQVSPPTPTFVPAATTRRVANARHTIVGLPEVAKAQQYVLVVENITKWYFETCKLTPHYAVNGLTFGVRPGQCFGLIGRTSAGKTALFRMLTGEDTATFGRAIASMYVGYCPQRYSLLDFLTVRQTLTFYARIRGLSVRSDTYPLLQALQLADFENTTVGCLTPACKRKLNVAVAMMGNPRLLLLDDPTRGMDPESRMCTCELLQKYTAGGGTIVMISTSMSLYEELCTKLAVIVKGQLTFIGTPHQLRTVFGRNYKLTIHAGDPAHGTLLDMVNLREFVETTFVGSVLSESHMRRLSYYVPHGNLTLAMLYRRLEAAKALYNIDHFCVEATSLEDVFIPNTQLHEHWGPRTQLTPSSMSTAALVHSKHPAP</sequence>
<keyword evidence="8" id="KW-1185">Reference proteome</keyword>
<dbReference type="InterPro" id="IPR026082">
    <property type="entry name" value="ABCA"/>
</dbReference>
<dbReference type="InterPro" id="IPR013525">
    <property type="entry name" value="ABC2_TM"/>
</dbReference>
<dbReference type="SUPFAM" id="SSF52540">
    <property type="entry name" value="P-loop containing nucleoside triphosphate hydrolases"/>
    <property type="match status" value="2"/>
</dbReference>
<evidence type="ECO:0000256" key="1">
    <source>
        <dbReference type="ARBA" id="ARBA00004141"/>
    </source>
</evidence>
<feature type="domain" description="ABC transporter" evidence="6">
    <location>
        <begin position="304"/>
        <end position="596"/>
    </location>
</feature>
<keyword evidence="2 5" id="KW-0812">Transmembrane</keyword>
<dbReference type="PANTHER" id="PTHR19229">
    <property type="entry name" value="ATP-BINDING CASSETTE TRANSPORTER SUBFAMILY A ABCA"/>
    <property type="match status" value="1"/>
</dbReference>
<dbReference type="InterPro" id="IPR027417">
    <property type="entry name" value="P-loop_NTPase"/>
</dbReference>
<comment type="caution">
    <text evidence="7">The sequence shown here is derived from an EMBL/GenBank/DDBJ whole genome shotgun (WGS) entry which is preliminary data.</text>
</comment>
<feature type="transmembrane region" description="Helical" evidence="5">
    <location>
        <begin position="226"/>
        <end position="247"/>
    </location>
</feature>
<feature type="domain" description="ABC transporter" evidence="6">
    <location>
        <begin position="1052"/>
        <end position="1273"/>
    </location>
</feature>
<evidence type="ECO:0000313" key="7">
    <source>
        <dbReference type="EMBL" id="KAK2174753.1"/>
    </source>
</evidence>
<dbReference type="GO" id="GO:0140359">
    <property type="term" value="F:ABC-type transporter activity"/>
    <property type="evidence" value="ECO:0007669"/>
    <property type="project" value="InterPro"/>
</dbReference>
<dbReference type="InterPro" id="IPR056264">
    <property type="entry name" value="R2_ABCA1-4-like"/>
</dbReference>
<comment type="subcellular location">
    <subcellularLocation>
        <location evidence="1">Membrane</location>
        <topology evidence="1">Multi-pass membrane protein</topology>
    </subcellularLocation>
</comment>
<dbReference type="Pfam" id="PF00005">
    <property type="entry name" value="ABC_tran"/>
    <property type="match status" value="1"/>
</dbReference>
<evidence type="ECO:0000256" key="5">
    <source>
        <dbReference type="SAM" id="Phobius"/>
    </source>
</evidence>
<proteinExistence type="predicted"/>
<feature type="transmembrane region" description="Helical" evidence="5">
    <location>
        <begin position="122"/>
        <end position="143"/>
    </location>
</feature>
<feature type="transmembrane region" description="Helical" evidence="5">
    <location>
        <begin position="809"/>
        <end position="832"/>
    </location>
</feature>
<dbReference type="InterPro" id="IPR003439">
    <property type="entry name" value="ABC_transporter-like_ATP-bd"/>
</dbReference>
<accession>A0AAD9KNE0</accession>
<gene>
    <name evidence="7" type="ORF">NP493_778g01032</name>
</gene>
<keyword evidence="3 5" id="KW-1133">Transmembrane helix</keyword>
<evidence type="ECO:0000256" key="3">
    <source>
        <dbReference type="ARBA" id="ARBA00022989"/>
    </source>
</evidence>
<evidence type="ECO:0000259" key="6">
    <source>
        <dbReference type="PROSITE" id="PS50893"/>
    </source>
</evidence>
<dbReference type="Gene3D" id="3.40.50.300">
    <property type="entry name" value="P-loop containing nucleotide triphosphate hydrolases"/>
    <property type="match status" value="2"/>
</dbReference>
<dbReference type="PANTHER" id="PTHR19229:SF250">
    <property type="entry name" value="ABC TRANSPORTER DOMAIN-CONTAINING PROTEIN-RELATED"/>
    <property type="match status" value="1"/>
</dbReference>
<evidence type="ECO:0000313" key="8">
    <source>
        <dbReference type="Proteomes" id="UP001209878"/>
    </source>
</evidence>
<dbReference type="GO" id="GO:0016020">
    <property type="term" value="C:membrane"/>
    <property type="evidence" value="ECO:0007669"/>
    <property type="project" value="UniProtKB-SubCell"/>
</dbReference>
<dbReference type="Pfam" id="PF23321">
    <property type="entry name" value="R1_ABCA1"/>
    <property type="match status" value="1"/>
</dbReference>
<dbReference type="GO" id="GO:0005524">
    <property type="term" value="F:ATP binding"/>
    <property type="evidence" value="ECO:0007669"/>
    <property type="project" value="InterPro"/>
</dbReference>
<evidence type="ECO:0000256" key="2">
    <source>
        <dbReference type="ARBA" id="ARBA00022692"/>
    </source>
</evidence>
<keyword evidence="4 5" id="KW-0472">Membrane</keyword>
<feature type="transmembrane region" description="Helical" evidence="5">
    <location>
        <begin position="890"/>
        <end position="915"/>
    </location>
</feature>
<dbReference type="GO" id="GO:0005319">
    <property type="term" value="F:lipid transporter activity"/>
    <property type="evidence" value="ECO:0007669"/>
    <property type="project" value="TreeGrafter"/>
</dbReference>
<dbReference type="Proteomes" id="UP001209878">
    <property type="component" value="Unassembled WGS sequence"/>
</dbReference>
<dbReference type="Pfam" id="PF12698">
    <property type="entry name" value="ABC2_membrane_3"/>
    <property type="match status" value="1"/>
</dbReference>
<feature type="transmembrane region" description="Helical" evidence="5">
    <location>
        <begin position="80"/>
        <end position="101"/>
    </location>
</feature>
<organism evidence="7 8">
    <name type="scientific">Ridgeia piscesae</name>
    <name type="common">Tubeworm</name>
    <dbReference type="NCBI Taxonomy" id="27915"/>
    <lineage>
        <taxon>Eukaryota</taxon>
        <taxon>Metazoa</taxon>
        <taxon>Spiralia</taxon>
        <taxon>Lophotrochozoa</taxon>
        <taxon>Annelida</taxon>
        <taxon>Polychaeta</taxon>
        <taxon>Sedentaria</taxon>
        <taxon>Canalipalpata</taxon>
        <taxon>Sabellida</taxon>
        <taxon>Siboglinidae</taxon>
        <taxon>Ridgeia</taxon>
    </lineage>
</organism>
<protein>
    <recommendedName>
        <fullName evidence="6">ABC transporter domain-containing protein</fullName>
    </recommendedName>
</protein>
<dbReference type="GO" id="GO:0016887">
    <property type="term" value="F:ATP hydrolysis activity"/>
    <property type="evidence" value="ECO:0007669"/>
    <property type="project" value="InterPro"/>
</dbReference>